<reference evidence="4" key="1">
    <citation type="submission" date="2017-02" db="UniProtKB">
        <authorList>
            <consortium name="WormBaseParasite"/>
        </authorList>
    </citation>
    <scope>IDENTIFICATION</scope>
</reference>
<evidence type="ECO:0000313" key="2">
    <source>
        <dbReference type="EMBL" id="VDL84724.1"/>
    </source>
</evidence>
<proteinExistence type="predicted"/>
<feature type="transmembrane region" description="Helical" evidence="1">
    <location>
        <begin position="81"/>
        <end position="101"/>
    </location>
</feature>
<keyword evidence="1" id="KW-0812">Transmembrane</keyword>
<accession>A0A0N4YUR3</accession>
<keyword evidence="1" id="KW-1133">Transmembrane helix</keyword>
<keyword evidence="3" id="KW-1185">Reference proteome</keyword>
<dbReference type="Proteomes" id="UP000271162">
    <property type="component" value="Unassembled WGS sequence"/>
</dbReference>
<evidence type="ECO:0000313" key="3">
    <source>
        <dbReference type="Proteomes" id="UP000271162"/>
    </source>
</evidence>
<evidence type="ECO:0000256" key="1">
    <source>
        <dbReference type="SAM" id="Phobius"/>
    </source>
</evidence>
<organism evidence="4">
    <name type="scientific">Nippostrongylus brasiliensis</name>
    <name type="common">Rat hookworm</name>
    <dbReference type="NCBI Taxonomy" id="27835"/>
    <lineage>
        <taxon>Eukaryota</taxon>
        <taxon>Metazoa</taxon>
        <taxon>Ecdysozoa</taxon>
        <taxon>Nematoda</taxon>
        <taxon>Chromadorea</taxon>
        <taxon>Rhabditida</taxon>
        <taxon>Rhabditina</taxon>
        <taxon>Rhabditomorpha</taxon>
        <taxon>Strongyloidea</taxon>
        <taxon>Heligmosomidae</taxon>
        <taxon>Nippostrongylus</taxon>
    </lineage>
</organism>
<dbReference type="EMBL" id="UYSL01025760">
    <property type="protein sequence ID" value="VDL84724.1"/>
    <property type="molecule type" value="Genomic_DNA"/>
</dbReference>
<dbReference type="PROSITE" id="PS51257">
    <property type="entry name" value="PROKAR_LIPOPROTEIN"/>
    <property type="match status" value="1"/>
</dbReference>
<evidence type="ECO:0000313" key="4">
    <source>
        <dbReference type="WBParaSite" id="NBR_0002098501-mRNA-1"/>
    </source>
</evidence>
<protein>
    <submittedName>
        <fullName evidence="2 4">Uncharacterized protein</fullName>
    </submittedName>
</protein>
<gene>
    <name evidence="2" type="ORF">NBR_LOCUS20986</name>
</gene>
<sequence>MRLTLIRFAVHSPIHGVMSACECLTPPPIFQLPPPPDLSLVWHLISDQPYEAPTDCEWSPFISISDVSSKIPLAPLSSRSLIVISAIALLILVALTTLLMCRIKRLVQLASRLFFKSTFMAALVVEFVGTRSLVVQALRQRKR</sequence>
<reference evidence="2 3" key="2">
    <citation type="submission" date="2018-11" db="EMBL/GenBank/DDBJ databases">
        <authorList>
            <consortium name="Pathogen Informatics"/>
        </authorList>
    </citation>
    <scope>NUCLEOTIDE SEQUENCE [LARGE SCALE GENOMIC DNA]</scope>
</reference>
<feature type="transmembrane region" description="Helical" evidence="1">
    <location>
        <begin position="113"/>
        <end position="134"/>
    </location>
</feature>
<keyword evidence="1" id="KW-0472">Membrane</keyword>
<name>A0A0N4YUR3_NIPBR</name>
<dbReference type="AlphaFoldDB" id="A0A0N4YUR3"/>
<dbReference type="WBParaSite" id="NBR_0002098501-mRNA-1">
    <property type="protein sequence ID" value="NBR_0002098501-mRNA-1"/>
    <property type="gene ID" value="NBR_0002098501"/>
</dbReference>